<sequence>MTDHHNVTGTRAEIIAALEERAEGWHHMASDRKRDRALEAAQSVREGADSVKVGPTTYRVAEGPLPAPRDAEGTNTGDPVT</sequence>
<reference evidence="2" key="1">
    <citation type="submission" date="2020-07" db="EMBL/GenBank/DDBJ databases">
        <title>Complete genome sequence of Streptomyces phage Shaeky.</title>
        <authorList>
            <person name="Shodrock S.L."/>
            <person name="Higbee T."/>
            <person name="Clark J.D."/>
            <person name="Hernandez I."/>
            <person name="Liu M."/>
            <person name="Burrowes B."/>
        </authorList>
    </citation>
    <scope>NUCLEOTIDE SEQUENCE</scope>
</reference>
<dbReference type="EMBL" id="MT701595">
    <property type="protein sequence ID" value="QPB09752.1"/>
    <property type="molecule type" value="Genomic_DNA"/>
</dbReference>
<evidence type="ECO:0000256" key="1">
    <source>
        <dbReference type="SAM" id="MobiDB-lite"/>
    </source>
</evidence>
<dbReference type="Proteomes" id="UP000663581">
    <property type="component" value="Segment"/>
</dbReference>
<keyword evidence="3" id="KW-1185">Reference proteome</keyword>
<proteinExistence type="predicted"/>
<organism evidence="2 3">
    <name type="scientific">Streptomyces phage Shaeky</name>
    <dbReference type="NCBI Taxonomy" id="2767586"/>
    <lineage>
        <taxon>Viruses</taxon>
        <taxon>Duplodnaviria</taxon>
        <taxon>Heunggongvirae</taxon>
        <taxon>Uroviricota</taxon>
        <taxon>Caudoviricetes</taxon>
        <taxon>Colingsworthviridae</taxon>
        <taxon>Shaekyvirus</taxon>
        <taxon>Shaekyvirus shaeky</taxon>
    </lineage>
</organism>
<protein>
    <submittedName>
        <fullName evidence="2">Uncharacterized protein</fullName>
    </submittedName>
</protein>
<evidence type="ECO:0000313" key="2">
    <source>
        <dbReference type="EMBL" id="QPB09752.1"/>
    </source>
</evidence>
<gene>
    <name evidence="2" type="ORF">CPT_Shaeky_065</name>
</gene>
<name>A0A873WLA1_9CAUD</name>
<accession>A0A873WLA1</accession>
<evidence type="ECO:0000313" key="3">
    <source>
        <dbReference type="Proteomes" id="UP000663581"/>
    </source>
</evidence>
<feature type="region of interest" description="Disordered" evidence="1">
    <location>
        <begin position="58"/>
        <end position="81"/>
    </location>
</feature>